<dbReference type="InterPro" id="IPR015815">
    <property type="entry name" value="HIBADH-related"/>
</dbReference>
<dbReference type="InterPro" id="IPR029154">
    <property type="entry name" value="HIBADH-like_NADP-bd"/>
</dbReference>
<gene>
    <name evidence="7" type="ORF">NSCAC_0680</name>
</gene>
<dbReference type="PANTHER" id="PTHR43060:SF15">
    <property type="entry name" value="3-HYDROXYISOBUTYRATE DEHYDROGENASE-LIKE 1, MITOCHONDRIAL-RELATED"/>
    <property type="match status" value="1"/>
</dbReference>
<dbReference type="GO" id="GO:0051287">
    <property type="term" value="F:NAD binding"/>
    <property type="evidence" value="ECO:0007669"/>
    <property type="project" value="InterPro"/>
</dbReference>
<evidence type="ECO:0000259" key="5">
    <source>
        <dbReference type="Pfam" id="PF03446"/>
    </source>
</evidence>
<accession>A0A7G1Q9Q0</accession>
<feature type="active site" evidence="4">
    <location>
        <position position="168"/>
    </location>
</feature>
<dbReference type="PROSITE" id="PS00895">
    <property type="entry name" value="3_HYDROXYISOBUT_DH"/>
    <property type="match status" value="1"/>
</dbReference>
<dbReference type="InterPro" id="IPR013328">
    <property type="entry name" value="6PGD_dom2"/>
</dbReference>
<reference evidence="7 8" key="1">
    <citation type="submission" date="2020-03" db="EMBL/GenBank/DDBJ databases">
        <authorList>
            <person name="Picone N."/>
        </authorList>
    </citation>
    <scope>NUCLEOTIDE SEQUENCE [LARGE SCALE GENOMIC DNA]</scope>
    <source>
        <strain evidence="7">NSCAC1</strain>
    </source>
</reference>
<sequence>MRAGFIGLGAMGIPMARNLAKNRFLSTVWNRTQSVADTLAKELRVASAQQLKDLAEKTEIIFICVSKDEDVLAVIDSLHPYFSKQHIIIDCSTTSSETARKVACIVRSKGGDFLDSPVSGGVEGACQGTLAFMVGGNANALNTVYPLLNAMGNSITHMGEVGTGQATKAVNQVMAAGINEAVTEALAFGQAQGLDMSKVIEVITQGAASNWFLKHRGNTMMKEIFNHGFKLKLHQKDLQICKEIGEQLGINLPLTETAFTHYQTLIDQGFGEEDISALFRLKSRLS</sequence>
<proteinExistence type="inferred from homology"/>
<dbReference type="GO" id="GO:0016491">
    <property type="term" value="F:oxidoreductase activity"/>
    <property type="evidence" value="ECO:0007669"/>
    <property type="project" value="UniProtKB-KW"/>
</dbReference>
<dbReference type="PANTHER" id="PTHR43060">
    <property type="entry name" value="3-HYDROXYISOBUTYRATE DEHYDROGENASE-LIKE 1, MITOCHONDRIAL-RELATED"/>
    <property type="match status" value="1"/>
</dbReference>
<name>A0A7G1Q9Q0_9GAMM</name>
<evidence type="ECO:0000313" key="8">
    <source>
        <dbReference type="Proteomes" id="UP000516072"/>
    </source>
</evidence>
<evidence type="ECO:0000259" key="6">
    <source>
        <dbReference type="Pfam" id="PF14833"/>
    </source>
</evidence>
<dbReference type="Gene3D" id="3.40.50.720">
    <property type="entry name" value="NAD(P)-binding Rossmann-like Domain"/>
    <property type="match status" value="1"/>
</dbReference>
<keyword evidence="8" id="KW-1185">Reference proteome</keyword>
<dbReference type="InterPro" id="IPR006115">
    <property type="entry name" value="6PGDH_NADP-bd"/>
</dbReference>
<dbReference type="RefSeq" id="WP_197745009.1">
    <property type="nucleotide sequence ID" value="NZ_LR778175.1"/>
</dbReference>
<dbReference type="Pfam" id="PF03446">
    <property type="entry name" value="NAD_binding_2"/>
    <property type="match status" value="1"/>
</dbReference>
<dbReference type="InterPro" id="IPR036291">
    <property type="entry name" value="NAD(P)-bd_dom_sf"/>
</dbReference>
<dbReference type="SUPFAM" id="SSF48179">
    <property type="entry name" value="6-phosphogluconate dehydrogenase C-terminal domain-like"/>
    <property type="match status" value="1"/>
</dbReference>
<dbReference type="KEGG" id="ntg:NSCAC_0680"/>
<evidence type="ECO:0000256" key="3">
    <source>
        <dbReference type="ARBA" id="ARBA00023027"/>
    </source>
</evidence>
<dbReference type="GO" id="GO:0016054">
    <property type="term" value="P:organic acid catabolic process"/>
    <property type="evidence" value="ECO:0007669"/>
    <property type="project" value="UniProtKB-ARBA"/>
</dbReference>
<dbReference type="Pfam" id="PF14833">
    <property type="entry name" value="NAD_binding_11"/>
    <property type="match status" value="1"/>
</dbReference>
<dbReference type="EMBL" id="LR778175">
    <property type="protein sequence ID" value="CAB1275467.1"/>
    <property type="molecule type" value="Genomic_DNA"/>
</dbReference>
<keyword evidence="2" id="KW-0560">Oxidoreductase</keyword>
<feature type="domain" description="6-phosphogluconate dehydrogenase NADP-binding" evidence="5">
    <location>
        <begin position="4"/>
        <end position="159"/>
    </location>
</feature>
<dbReference type="GO" id="GO:0050661">
    <property type="term" value="F:NADP binding"/>
    <property type="evidence" value="ECO:0007669"/>
    <property type="project" value="InterPro"/>
</dbReference>
<comment type="similarity">
    <text evidence="1">Belongs to the HIBADH-related family.</text>
</comment>
<dbReference type="Gene3D" id="1.10.1040.10">
    <property type="entry name" value="N-(1-d-carboxylethyl)-l-norvaline Dehydrogenase, domain 2"/>
    <property type="match status" value="1"/>
</dbReference>
<dbReference type="SUPFAM" id="SSF51735">
    <property type="entry name" value="NAD(P)-binding Rossmann-fold domains"/>
    <property type="match status" value="1"/>
</dbReference>
<dbReference type="AlphaFoldDB" id="A0A7G1Q9Q0"/>
<dbReference type="InterPro" id="IPR008927">
    <property type="entry name" value="6-PGluconate_DH-like_C_sf"/>
</dbReference>
<dbReference type="PIRSF" id="PIRSF000103">
    <property type="entry name" value="HIBADH"/>
    <property type="match status" value="1"/>
</dbReference>
<dbReference type="Proteomes" id="UP000516072">
    <property type="component" value="Chromosome"/>
</dbReference>
<evidence type="ECO:0000313" key="7">
    <source>
        <dbReference type="EMBL" id="CAB1275467.1"/>
    </source>
</evidence>
<evidence type="ECO:0000256" key="4">
    <source>
        <dbReference type="PIRSR" id="PIRSR000103-1"/>
    </source>
</evidence>
<evidence type="ECO:0000256" key="2">
    <source>
        <dbReference type="ARBA" id="ARBA00023002"/>
    </source>
</evidence>
<feature type="domain" description="3-hydroxyisobutyrate dehydrogenase-like NAD-binding" evidence="6">
    <location>
        <begin position="162"/>
        <end position="281"/>
    </location>
</feature>
<dbReference type="InterPro" id="IPR002204">
    <property type="entry name" value="3-OH-isobutyrate_DH-rel_CS"/>
</dbReference>
<evidence type="ECO:0000256" key="1">
    <source>
        <dbReference type="ARBA" id="ARBA00009080"/>
    </source>
</evidence>
<keyword evidence="3" id="KW-0520">NAD</keyword>
<organism evidence="7 8">
    <name type="scientific">Candidatus Nitrosacidococcus tergens</name>
    <dbReference type="NCBI Taxonomy" id="553981"/>
    <lineage>
        <taxon>Bacteria</taxon>
        <taxon>Pseudomonadati</taxon>
        <taxon>Pseudomonadota</taxon>
        <taxon>Gammaproteobacteria</taxon>
        <taxon>Chromatiales</taxon>
        <taxon>Chromatiaceae</taxon>
        <taxon>Candidatus Nitrosacidococcus</taxon>
    </lineage>
</organism>
<protein>
    <submittedName>
        <fullName evidence="7">6-phosphogluconate dehydrogenase NAD-binding protein</fullName>
    </submittedName>
</protein>